<keyword evidence="8" id="KW-1003">Cell membrane</keyword>
<dbReference type="Pfam" id="PF04413">
    <property type="entry name" value="Glycos_transf_N"/>
    <property type="match status" value="1"/>
</dbReference>
<evidence type="ECO:0000256" key="8">
    <source>
        <dbReference type="RuleBase" id="RU365103"/>
    </source>
</evidence>
<dbReference type="EMBL" id="VFJB01000006">
    <property type="protein sequence ID" value="KAA0257763.1"/>
    <property type="molecule type" value="Genomic_DNA"/>
</dbReference>
<dbReference type="OrthoDB" id="9789797at2"/>
<keyword evidence="8" id="KW-0812">Transmembrane</keyword>
<evidence type="ECO:0000256" key="7">
    <source>
        <dbReference type="PIRSR" id="PIRSR639901-1"/>
    </source>
</evidence>
<dbReference type="PANTHER" id="PTHR42755">
    <property type="entry name" value="3-DEOXY-MANNO-OCTULOSONATE CYTIDYLYLTRANSFERASE"/>
    <property type="match status" value="1"/>
</dbReference>
<dbReference type="UniPathway" id="UPA00958"/>
<dbReference type="Gene3D" id="3.40.50.11720">
    <property type="entry name" value="3-Deoxy-D-manno-octulosonic-acid transferase, N-terminal domain"/>
    <property type="match status" value="1"/>
</dbReference>
<keyword evidence="8" id="KW-0472">Membrane</keyword>
<evidence type="ECO:0000256" key="2">
    <source>
        <dbReference type="ARBA" id="ARBA00012621"/>
    </source>
</evidence>
<dbReference type="InterPro" id="IPR038107">
    <property type="entry name" value="Glycos_transf_N_sf"/>
</dbReference>
<comment type="subcellular location">
    <subcellularLocation>
        <location evidence="8">Cell membrane</location>
    </subcellularLocation>
</comment>
<evidence type="ECO:0000313" key="11">
    <source>
        <dbReference type="Proteomes" id="UP000322876"/>
    </source>
</evidence>
<dbReference type="Gene3D" id="3.40.50.2000">
    <property type="entry name" value="Glycogen Phosphorylase B"/>
    <property type="match status" value="1"/>
</dbReference>
<reference evidence="10 11" key="1">
    <citation type="submission" date="2019-06" db="EMBL/GenBank/DDBJ databases">
        <title>Genomic insights into carbon and energy metabolism of Deferribacter autotrophicus revealed new metabolic traits in the phylum Deferribacteres.</title>
        <authorList>
            <person name="Slobodkin A.I."/>
            <person name="Slobodkina G.B."/>
            <person name="Allioux M."/>
            <person name="Alain K."/>
            <person name="Jebbar M."/>
            <person name="Shadrin V."/>
            <person name="Kublanov I.V."/>
            <person name="Toshchakov S.V."/>
            <person name="Bonch-Osmolovskaya E.A."/>
        </authorList>
    </citation>
    <scope>NUCLEOTIDE SEQUENCE [LARGE SCALE GENOMIC DNA]</scope>
    <source>
        <strain evidence="10 11">SL50</strain>
    </source>
</reference>
<dbReference type="GO" id="GO:0009244">
    <property type="term" value="P:lipopolysaccharide core region biosynthetic process"/>
    <property type="evidence" value="ECO:0007669"/>
    <property type="project" value="UniProtKB-UniRule"/>
</dbReference>
<gene>
    <name evidence="10" type="ORF">FHQ18_08455</name>
</gene>
<comment type="catalytic activity">
    <reaction evidence="6 8">
        <text>lipid IVA (E. coli) + CMP-3-deoxy-beta-D-manno-octulosonate = alpha-Kdo-(2-&gt;6)-lipid IVA (E. coli) + CMP + H(+)</text>
        <dbReference type="Rhea" id="RHEA:28066"/>
        <dbReference type="ChEBI" id="CHEBI:15378"/>
        <dbReference type="ChEBI" id="CHEBI:58603"/>
        <dbReference type="ChEBI" id="CHEBI:60364"/>
        <dbReference type="ChEBI" id="CHEBI:60377"/>
        <dbReference type="ChEBI" id="CHEBI:85987"/>
        <dbReference type="EC" id="2.4.99.12"/>
    </reaction>
</comment>
<sequence length="409" mass="47531">MLIFRIIYNVIILILLPIAVPLGYLFALKKKEEKDYFERFGFIKIENIPKKSIWFHCASVGEAKSIKILVDRIREELKDISIVVSTVTYSGKKIAEKEINPDISFLLPLENSLAISYLVHLLNTKAFFIVDTELWPNLIYSVSKRCSLYLINGRISDKSFKGYYFFRFIFKNLLRRFEKIFVKSDEDFEKFSKIIGCDENLINLGNLKFFEKKDVDTSDLSFLEGKIITAGSTHRGEEELVLAAFESVGKYFEKLIIVPRHLNRVEEVVQIVRDKGYSPAKWSDGDLAVRDAKVVVVDVFGILEKLYKISEKIFIGGSVVENIGGHNIYEALQFEKVVAIGKNMWNFKEIYDLARKHNVVYVVEDKKQLIEYFRDDFMLPADFDGFERELKKSSEDKLDRILAEIKRWV</sequence>
<organism evidence="10 11">
    <name type="scientific">Deferribacter autotrophicus</name>
    <dbReference type="NCBI Taxonomy" id="500465"/>
    <lineage>
        <taxon>Bacteria</taxon>
        <taxon>Pseudomonadati</taxon>
        <taxon>Deferribacterota</taxon>
        <taxon>Deferribacteres</taxon>
        <taxon>Deferribacterales</taxon>
        <taxon>Deferribacteraceae</taxon>
        <taxon>Deferribacter</taxon>
    </lineage>
</organism>
<keyword evidence="8" id="KW-0448">Lipopolysaccharide biosynthesis</keyword>
<feature type="transmembrane region" description="Helical" evidence="8">
    <location>
        <begin position="6"/>
        <end position="27"/>
    </location>
</feature>
<evidence type="ECO:0000256" key="4">
    <source>
        <dbReference type="ARBA" id="ARBA00022679"/>
    </source>
</evidence>
<protein>
    <recommendedName>
        <fullName evidence="3 8">3-deoxy-D-manno-octulosonic acid transferase</fullName>
        <shortName evidence="8">Kdo transferase</shortName>
        <ecNumber evidence="2 8">2.4.99.12</ecNumber>
    </recommendedName>
    <alternativeName>
        <fullName evidence="5 8">Lipid IV(A) 3-deoxy-D-manno-octulosonic acid transferase</fullName>
    </alternativeName>
</protein>
<dbReference type="EC" id="2.4.99.12" evidence="2 8"/>
<dbReference type="GO" id="GO:0009245">
    <property type="term" value="P:lipid A biosynthetic process"/>
    <property type="evidence" value="ECO:0007669"/>
    <property type="project" value="TreeGrafter"/>
</dbReference>
<comment type="similarity">
    <text evidence="8">Belongs to the glycosyltransferase group 1 family.</text>
</comment>
<dbReference type="GO" id="GO:0005886">
    <property type="term" value="C:plasma membrane"/>
    <property type="evidence" value="ECO:0007669"/>
    <property type="project" value="UniProtKB-SubCell"/>
</dbReference>
<dbReference type="InterPro" id="IPR007507">
    <property type="entry name" value="Glycos_transf_N"/>
</dbReference>
<dbReference type="Proteomes" id="UP000322876">
    <property type="component" value="Unassembled WGS sequence"/>
</dbReference>
<evidence type="ECO:0000313" key="10">
    <source>
        <dbReference type="EMBL" id="KAA0257763.1"/>
    </source>
</evidence>
<keyword evidence="4 8" id="KW-0808">Transferase</keyword>
<feature type="domain" description="3-deoxy-D-manno-octulosonic-acid transferase N-terminal" evidence="9">
    <location>
        <begin position="36"/>
        <end position="209"/>
    </location>
</feature>
<dbReference type="RefSeq" id="WP_149266736.1">
    <property type="nucleotide sequence ID" value="NZ_VFJB01000006.1"/>
</dbReference>
<comment type="pathway">
    <text evidence="1 8">Bacterial outer membrane biogenesis; LPS core biosynthesis.</text>
</comment>
<dbReference type="GO" id="GO:0043842">
    <property type="term" value="F:Kdo transferase activity"/>
    <property type="evidence" value="ECO:0007669"/>
    <property type="project" value="UniProtKB-EC"/>
</dbReference>
<evidence type="ECO:0000256" key="5">
    <source>
        <dbReference type="ARBA" id="ARBA00031445"/>
    </source>
</evidence>
<keyword evidence="8" id="KW-1133">Transmembrane helix</keyword>
<dbReference type="InterPro" id="IPR039901">
    <property type="entry name" value="Kdotransferase"/>
</dbReference>
<evidence type="ECO:0000256" key="1">
    <source>
        <dbReference type="ARBA" id="ARBA00004713"/>
    </source>
</evidence>
<proteinExistence type="inferred from homology"/>
<name>A0A5A8F3Z8_9BACT</name>
<dbReference type="PANTHER" id="PTHR42755:SF1">
    <property type="entry name" value="3-DEOXY-D-MANNO-OCTULOSONIC ACID TRANSFERASE, MITOCHONDRIAL-RELATED"/>
    <property type="match status" value="1"/>
</dbReference>
<evidence type="ECO:0000259" key="9">
    <source>
        <dbReference type="Pfam" id="PF04413"/>
    </source>
</evidence>
<comment type="caution">
    <text evidence="10">The sequence shown here is derived from an EMBL/GenBank/DDBJ whole genome shotgun (WGS) entry which is preliminary data.</text>
</comment>
<feature type="active site" description="Proton acceptor" evidence="7">
    <location>
        <position position="62"/>
    </location>
</feature>
<evidence type="ECO:0000256" key="3">
    <source>
        <dbReference type="ARBA" id="ARBA00019077"/>
    </source>
</evidence>
<dbReference type="AlphaFoldDB" id="A0A5A8F3Z8"/>
<evidence type="ECO:0000256" key="6">
    <source>
        <dbReference type="ARBA" id="ARBA00049183"/>
    </source>
</evidence>
<accession>A0A5A8F3Z8</accession>
<comment type="function">
    <text evidence="8">Involved in lipopolysaccharide (LPS) biosynthesis. Catalyzes the transfer of 3-deoxy-D-manno-octulosonate (Kdo) residue(s) from CMP-Kdo to lipid IV(A), the tetraacyldisaccharide-1,4'-bisphosphate precursor of lipid A.</text>
</comment>
<keyword evidence="11" id="KW-1185">Reference proteome</keyword>